<feature type="transmembrane region" description="Helical" evidence="8">
    <location>
        <begin position="196"/>
        <end position="218"/>
    </location>
</feature>
<feature type="transmembrane region" description="Helical" evidence="8">
    <location>
        <begin position="126"/>
        <end position="146"/>
    </location>
</feature>
<feature type="transmembrane region" description="Helical" evidence="8">
    <location>
        <begin position="75"/>
        <end position="92"/>
    </location>
</feature>
<feature type="transmembrane region" description="Helical" evidence="8">
    <location>
        <begin position="275"/>
        <end position="296"/>
    </location>
</feature>
<feature type="transmembrane region" description="Helical" evidence="8">
    <location>
        <begin position="47"/>
        <end position="66"/>
    </location>
</feature>
<evidence type="ECO:0000256" key="8">
    <source>
        <dbReference type="SAM" id="Phobius"/>
    </source>
</evidence>
<reference evidence="11" key="1">
    <citation type="submission" date="2018-03" db="EMBL/GenBank/DDBJ databases">
        <authorList>
            <person name="Zecchin S."/>
        </authorList>
    </citation>
    <scope>NUCLEOTIDE SEQUENCE [LARGE SCALE GENOMIC DNA]</scope>
</reference>
<dbReference type="PANTHER" id="PTHR33908">
    <property type="entry name" value="MANNOSYLTRANSFERASE YKCB-RELATED"/>
    <property type="match status" value="1"/>
</dbReference>
<evidence type="ECO:0000256" key="5">
    <source>
        <dbReference type="ARBA" id="ARBA00022692"/>
    </source>
</evidence>
<evidence type="ECO:0000256" key="2">
    <source>
        <dbReference type="ARBA" id="ARBA00022475"/>
    </source>
</evidence>
<keyword evidence="4" id="KW-0808">Transferase</keyword>
<dbReference type="GO" id="GO:0009103">
    <property type="term" value="P:lipopolysaccharide biosynthetic process"/>
    <property type="evidence" value="ECO:0007669"/>
    <property type="project" value="UniProtKB-ARBA"/>
</dbReference>
<feature type="transmembrane region" description="Helical" evidence="8">
    <location>
        <begin position="353"/>
        <end position="369"/>
    </location>
</feature>
<dbReference type="Proteomes" id="UP000245125">
    <property type="component" value="Unassembled WGS sequence"/>
</dbReference>
<keyword evidence="3" id="KW-0328">Glycosyltransferase</keyword>
<evidence type="ECO:0000256" key="7">
    <source>
        <dbReference type="ARBA" id="ARBA00023136"/>
    </source>
</evidence>
<feature type="transmembrane region" description="Helical" evidence="8">
    <location>
        <begin position="158"/>
        <end position="176"/>
    </location>
</feature>
<protein>
    <recommendedName>
        <fullName evidence="9">Glycosyltransferase RgtA/B/C/D-like domain-containing protein</fullName>
    </recommendedName>
</protein>
<dbReference type="AlphaFoldDB" id="A0A2U3QFX6"/>
<dbReference type="OrthoDB" id="5528905at2"/>
<sequence length="579" mass="65506">MSGDKKRISGILAVAFFTLLTYSILYLARNLDDNRLSSWQWCFQPGVFWDVFIAISAGCILSHFLSKVTLRGKNAAPFLFVMSSASASLFWSEPEAIADASRYFTQAKYLELYGVRYFFDQWGKVIPAWTDMPLVPFFYGLVFRIFGEVRVYTQIFNTMLFSLSAVITYLIGKHLWDEEVGFYGGALLLGMPYLYSQVPLMLVDIPTMFFFLLAVLMFMKALDKGGTMVVVSAFAIFLAFFSKYSTWLMLSVLPVIVVVNFTQERLKGAETGKTTALFLKTSYIIGLSALFIGLAVSKELSVISDQVKILMAYQKPGLNRWGESFISIFFFQIHPLISAAALYSIYSAVRKKNLKYMIVAWLIALVFLLEIRRTRYIIMVLPMLSLAAAYGMSRMENAYLKKFLLGCIITSSLAVALFAYLPFMQKMSAVNLKEAGRFLDTLPERNAEVFALVPAEPVVDPWVSVPLLDLFTQKRIIYNNVAVLSEGERERIQNSSLRFTLELRVPSYYNGGSHTSEDNVLVIVSESAKDPIPSEIRQRMAGYSQIAVFDKYDGIFQYRTSVRVFRRIAGDAMPGFKAN</sequence>
<organism evidence="10 11">
    <name type="scientific">Candidatus Sulfobium mesophilum</name>
    <dbReference type="NCBI Taxonomy" id="2016548"/>
    <lineage>
        <taxon>Bacteria</taxon>
        <taxon>Pseudomonadati</taxon>
        <taxon>Nitrospirota</taxon>
        <taxon>Nitrospiria</taxon>
        <taxon>Nitrospirales</taxon>
        <taxon>Nitrospiraceae</taxon>
        <taxon>Candidatus Sulfobium</taxon>
    </lineage>
</organism>
<feature type="transmembrane region" description="Helical" evidence="8">
    <location>
        <begin position="403"/>
        <end position="423"/>
    </location>
</feature>
<name>A0A2U3QFX6_9BACT</name>
<accession>A0A2U3QFX6</accession>
<keyword evidence="11" id="KW-1185">Reference proteome</keyword>
<feature type="transmembrane region" description="Helical" evidence="8">
    <location>
        <begin position="325"/>
        <end position="346"/>
    </location>
</feature>
<feature type="transmembrane region" description="Helical" evidence="8">
    <location>
        <begin position="225"/>
        <end position="241"/>
    </location>
</feature>
<feature type="transmembrane region" description="Helical" evidence="8">
    <location>
        <begin position="247"/>
        <end position="263"/>
    </location>
</feature>
<evidence type="ECO:0000256" key="1">
    <source>
        <dbReference type="ARBA" id="ARBA00004651"/>
    </source>
</evidence>
<dbReference type="EMBL" id="OUUY01000065">
    <property type="protein sequence ID" value="SPQ00313.1"/>
    <property type="molecule type" value="Genomic_DNA"/>
</dbReference>
<comment type="subcellular location">
    <subcellularLocation>
        <location evidence="1">Cell membrane</location>
        <topology evidence="1">Multi-pass membrane protein</topology>
    </subcellularLocation>
</comment>
<evidence type="ECO:0000313" key="10">
    <source>
        <dbReference type="EMBL" id="SPQ00313.1"/>
    </source>
</evidence>
<dbReference type="GO" id="GO:0005886">
    <property type="term" value="C:plasma membrane"/>
    <property type="evidence" value="ECO:0007669"/>
    <property type="project" value="UniProtKB-SubCell"/>
</dbReference>
<keyword evidence="2" id="KW-1003">Cell membrane</keyword>
<evidence type="ECO:0000259" key="9">
    <source>
        <dbReference type="Pfam" id="PF13231"/>
    </source>
</evidence>
<gene>
    <name evidence="10" type="ORF">NBG4_200021</name>
</gene>
<evidence type="ECO:0000256" key="6">
    <source>
        <dbReference type="ARBA" id="ARBA00022989"/>
    </source>
</evidence>
<keyword evidence="6 8" id="KW-1133">Transmembrane helix</keyword>
<evidence type="ECO:0000256" key="4">
    <source>
        <dbReference type="ARBA" id="ARBA00022679"/>
    </source>
</evidence>
<keyword evidence="7 8" id="KW-0472">Membrane</keyword>
<dbReference type="PANTHER" id="PTHR33908:SF11">
    <property type="entry name" value="MEMBRANE PROTEIN"/>
    <property type="match status" value="1"/>
</dbReference>
<dbReference type="Pfam" id="PF13231">
    <property type="entry name" value="PMT_2"/>
    <property type="match status" value="1"/>
</dbReference>
<evidence type="ECO:0000256" key="3">
    <source>
        <dbReference type="ARBA" id="ARBA00022676"/>
    </source>
</evidence>
<feature type="domain" description="Glycosyltransferase RgtA/B/C/D-like" evidence="9">
    <location>
        <begin position="133"/>
        <end position="260"/>
    </location>
</feature>
<dbReference type="GO" id="GO:0016763">
    <property type="term" value="F:pentosyltransferase activity"/>
    <property type="evidence" value="ECO:0007669"/>
    <property type="project" value="TreeGrafter"/>
</dbReference>
<proteinExistence type="predicted"/>
<feature type="transmembrane region" description="Helical" evidence="8">
    <location>
        <begin position="7"/>
        <end position="27"/>
    </location>
</feature>
<keyword evidence="5 8" id="KW-0812">Transmembrane</keyword>
<evidence type="ECO:0000313" key="11">
    <source>
        <dbReference type="Proteomes" id="UP000245125"/>
    </source>
</evidence>
<dbReference type="InterPro" id="IPR050297">
    <property type="entry name" value="LipidA_mod_glycosyltrf_83"/>
</dbReference>
<feature type="transmembrane region" description="Helical" evidence="8">
    <location>
        <begin position="375"/>
        <end position="391"/>
    </location>
</feature>
<dbReference type="InterPro" id="IPR038731">
    <property type="entry name" value="RgtA/B/C-like"/>
</dbReference>